<evidence type="ECO:0000313" key="3">
    <source>
        <dbReference type="EMBL" id="MFC7407854.1"/>
    </source>
</evidence>
<evidence type="ECO:0000259" key="2">
    <source>
        <dbReference type="Pfam" id="PF13439"/>
    </source>
</evidence>
<dbReference type="EMBL" id="JBHTCA010000002">
    <property type="protein sequence ID" value="MFC7407854.1"/>
    <property type="molecule type" value="Genomic_DNA"/>
</dbReference>
<keyword evidence="3" id="KW-0328">Glycosyltransferase</keyword>
<dbReference type="InterPro" id="IPR028098">
    <property type="entry name" value="Glyco_trans_4-like_N"/>
</dbReference>
<dbReference type="EC" id="2.4.-.-" evidence="3"/>
<proteinExistence type="predicted"/>
<protein>
    <submittedName>
        <fullName evidence="3">Glycosyltransferase</fullName>
        <ecNumber evidence="3">2.4.-.-</ecNumber>
    </submittedName>
</protein>
<gene>
    <name evidence="3" type="ORF">ACFQPB_03155</name>
</gene>
<feature type="domain" description="Glycosyltransferase subfamily 4-like N-terminal" evidence="2">
    <location>
        <begin position="23"/>
        <end position="200"/>
    </location>
</feature>
<accession>A0ABW2QEG9</accession>
<keyword evidence="3" id="KW-0808">Transferase</keyword>
<name>A0ABW2QEG9_9BURK</name>
<dbReference type="SUPFAM" id="SSF53756">
    <property type="entry name" value="UDP-Glycosyltransferase/glycogen phosphorylase"/>
    <property type="match status" value="1"/>
</dbReference>
<dbReference type="InterPro" id="IPR001296">
    <property type="entry name" value="Glyco_trans_1"/>
</dbReference>
<organism evidence="3 4">
    <name type="scientific">Hydrogenophaga atypica</name>
    <dbReference type="NCBI Taxonomy" id="249409"/>
    <lineage>
        <taxon>Bacteria</taxon>
        <taxon>Pseudomonadati</taxon>
        <taxon>Pseudomonadota</taxon>
        <taxon>Betaproteobacteria</taxon>
        <taxon>Burkholderiales</taxon>
        <taxon>Comamonadaceae</taxon>
        <taxon>Hydrogenophaga</taxon>
    </lineage>
</organism>
<keyword evidence="4" id="KW-1185">Reference proteome</keyword>
<dbReference type="Pfam" id="PF13439">
    <property type="entry name" value="Glyco_transf_4"/>
    <property type="match status" value="1"/>
</dbReference>
<feature type="domain" description="Glycosyl transferase family 1" evidence="1">
    <location>
        <begin position="226"/>
        <end position="371"/>
    </location>
</feature>
<dbReference type="Gene3D" id="3.40.50.2000">
    <property type="entry name" value="Glycogen Phosphorylase B"/>
    <property type="match status" value="2"/>
</dbReference>
<sequence length="397" mass="43551">MKAEPRCSPHELDLRIVLPSQVFGGAERTVLNLLEGMARLPTQPRVTLYGHADMLRPHLAGREDVAVVDVSGWGMGTSLRGLRSTRHDARLLANHVATHRDRTAKTVVLGFLHYGAAMAVWMRRFLADQPRLSVIASPRGPSCAGIPMISSDRTIRFLLHAHMALAGRWCDAVVVPSQGMRQELLTRYQGHPDRVVAIANSYPTVADAIWHEYAVRAPRPASAGTRFVMATRLSAEKNILLALEAFARHAPSHPEDTLTIVGDGPARAEIEANIAAHGLARQVQVQPFQREPFALIAQHDVYLHTCLIEGFGNSMIEALAVGVPVIATDCDFGPREIVMQGINGLLVPQHDVAAFARAMADIKTLPTERLRVAARDSAQIYTNFVMAARYVDVFCRV</sequence>
<dbReference type="GO" id="GO:0016757">
    <property type="term" value="F:glycosyltransferase activity"/>
    <property type="evidence" value="ECO:0007669"/>
    <property type="project" value="UniProtKB-KW"/>
</dbReference>
<dbReference type="Proteomes" id="UP001596501">
    <property type="component" value="Unassembled WGS sequence"/>
</dbReference>
<evidence type="ECO:0000259" key="1">
    <source>
        <dbReference type="Pfam" id="PF00534"/>
    </source>
</evidence>
<dbReference type="PANTHER" id="PTHR12526">
    <property type="entry name" value="GLYCOSYLTRANSFERASE"/>
    <property type="match status" value="1"/>
</dbReference>
<dbReference type="RefSeq" id="WP_382219708.1">
    <property type="nucleotide sequence ID" value="NZ_JBHTCA010000002.1"/>
</dbReference>
<dbReference type="CDD" id="cd03811">
    <property type="entry name" value="GT4_GT28_WabH-like"/>
    <property type="match status" value="1"/>
</dbReference>
<dbReference type="Pfam" id="PF00534">
    <property type="entry name" value="Glycos_transf_1"/>
    <property type="match status" value="1"/>
</dbReference>
<dbReference type="PANTHER" id="PTHR12526:SF636">
    <property type="entry name" value="BLL3647 PROTEIN"/>
    <property type="match status" value="1"/>
</dbReference>
<reference evidence="4" key="1">
    <citation type="journal article" date="2019" name="Int. J. Syst. Evol. Microbiol.">
        <title>The Global Catalogue of Microorganisms (GCM) 10K type strain sequencing project: providing services to taxonomists for standard genome sequencing and annotation.</title>
        <authorList>
            <consortium name="The Broad Institute Genomics Platform"/>
            <consortium name="The Broad Institute Genome Sequencing Center for Infectious Disease"/>
            <person name="Wu L."/>
            <person name="Ma J."/>
        </authorList>
    </citation>
    <scope>NUCLEOTIDE SEQUENCE [LARGE SCALE GENOMIC DNA]</scope>
    <source>
        <strain evidence="4">CGMCC 1.12371</strain>
    </source>
</reference>
<comment type="caution">
    <text evidence="3">The sequence shown here is derived from an EMBL/GenBank/DDBJ whole genome shotgun (WGS) entry which is preliminary data.</text>
</comment>
<evidence type="ECO:0000313" key="4">
    <source>
        <dbReference type="Proteomes" id="UP001596501"/>
    </source>
</evidence>